<protein>
    <submittedName>
        <fullName evidence="1">Uncharacterized protein</fullName>
    </submittedName>
</protein>
<dbReference type="EMBL" id="AOBS01000053">
    <property type="protein sequence ID" value="EMD99833.1"/>
    <property type="molecule type" value="Genomic_DNA"/>
</dbReference>
<dbReference type="AlphaFoldDB" id="M2VJL2"/>
<organism evidence="1 2">
    <name type="scientific">Stutzerimonas stutzeri NF13</name>
    <dbReference type="NCBI Taxonomy" id="1212548"/>
    <lineage>
        <taxon>Bacteria</taxon>
        <taxon>Pseudomonadati</taxon>
        <taxon>Pseudomonadota</taxon>
        <taxon>Gammaproteobacteria</taxon>
        <taxon>Pseudomonadales</taxon>
        <taxon>Pseudomonadaceae</taxon>
        <taxon>Stutzerimonas</taxon>
    </lineage>
</organism>
<accession>M2VJL2</accession>
<name>M2VJL2_STUST</name>
<feature type="non-terminal residue" evidence="1">
    <location>
        <position position="1"/>
    </location>
</feature>
<reference evidence="1 2" key="1">
    <citation type="journal article" date="2013" name="Genome Announc.">
        <title>Draft Genome of Pseudomonas stutzeri Strain NF13, a Nitrogen Fixer Isolated from the Galapagos Rift Hydrothermal Vent.</title>
        <authorList>
            <person name="Pena A."/>
            <person name="Busquets A."/>
            <person name="Gomila M."/>
            <person name="Mayol J."/>
            <person name="Bosch R."/>
            <person name="Nogales B."/>
            <person name="Garcia-Valdes E."/>
            <person name="Bennasar A."/>
            <person name="Lalucat J."/>
        </authorList>
    </citation>
    <scope>NUCLEOTIDE SEQUENCE [LARGE SCALE GENOMIC DNA]</scope>
    <source>
        <strain evidence="1 2">NF13</strain>
    </source>
</reference>
<comment type="caution">
    <text evidence="1">The sequence shown here is derived from an EMBL/GenBank/DDBJ whole genome shotgun (WGS) entry which is preliminary data.</text>
</comment>
<gene>
    <name evidence="1" type="ORF">B381_12968</name>
</gene>
<dbReference type="Proteomes" id="UP000011700">
    <property type="component" value="Unassembled WGS sequence"/>
</dbReference>
<evidence type="ECO:0000313" key="2">
    <source>
        <dbReference type="Proteomes" id="UP000011700"/>
    </source>
</evidence>
<sequence>STDAFIEMTETLLGGGSKVLDTRLLR</sequence>
<proteinExistence type="predicted"/>
<evidence type="ECO:0000313" key="1">
    <source>
        <dbReference type="EMBL" id="EMD99833.1"/>
    </source>
</evidence>